<dbReference type="AlphaFoldDB" id="A0AAD4SN93"/>
<organism evidence="1 2">
    <name type="scientific">Papaver atlanticum</name>
    <dbReference type="NCBI Taxonomy" id="357466"/>
    <lineage>
        <taxon>Eukaryota</taxon>
        <taxon>Viridiplantae</taxon>
        <taxon>Streptophyta</taxon>
        <taxon>Embryophyta</taxon>
        <taxon>Tracheophyta</taxon>
        <taxon>Spermatophyta</taxon>
        <taxon>Magnoliopsida</taxon>
        <taxon>Ranunculales</taxon>
        <taxon>Papaveraceae</taxon>
        <taxon>Papaveroideae</taxon>
        <taxon>Papaver</taxon>
    </lineage>
</organism>
<accession>A0AAD4SN93</accession>
<comment type="caution">
    <text evidence="1">The sequence shown here is derived from an EMBL/GenBank/DDBJ whole genome shotgun (WGS) entry which is preliminary data.</text>
</comment>
<protein>
    <submittedName>
        <fullName evidence="1">Uncharacterized protein</fullName>
    </submittedName>
</protein>
<reference evidence="1" key="1">
    <citation type="submission" date="2022-04" db="EMBL/GenBank/DDBJ databases">
        <title>A functionally conserved STORR gene fusion in Papaver species that diverged 16.8 million years ago.</title>
        <authorList>
            <person name="Catania T."/>
        </authorList>
    </citation>
    <scope>NUCLEOTIDE SEQUENCE</scope>
    <source>
        <strain evidence="1">S-188037</strain>
    </source>
</reference>
<dbReference type="EMBL" id="JAJJMB010009125">
    <property type="protein sequence ID" value="KAI3916042.1"/>
    <property type="molecule type" value="Genomic_DNA"/>
</dbReference>
<name>A0AAD4SN93_9MAGN</name>
<dbReference type="Proteomes" id="UP001202328">
    <property type="component" value="Unassembled WGS sequence"/>
</dbReference>
<dbReference type="InterPro" id="IPR012511">
    <property type="entry name" value="AdoMetDC_leader"/>
</dbReference>
<evidence type="ECO:0000313" key="2">
    <source>
        <dbReference type="Proteomes" id="UP001202328"/>
    </source>
</evidence>
<dbReference type="Pfam" id="PF08132">
    <property type="entry name" value="AdoMetDC_leader"/>
    <property type="match status" value="1"/>
</dbReference>
<sequence length="193" mass="21897">MRVQNQRYTHLKSTFRGKRLNDITQLMEAKGCKDFGSKSLVYEAPLGYSIEDIRPAGGIKTFNSATYCNIMRQETILISCSFLLTTFCGTLLELSTDNVIAEYFFDRVYTLYVANVNKNQATRCVLRNLRKKAVALGRVNFSTSPNDENYEVVIDEIIDEHMDLYVGEGTLGDIDLGETTEWPKQYVTRALGC</sequence>
<evidence type="ECO:0000313" key="1">
    <source>
        <dbReference type="EMBL" id="KAI3916042.1"/>
    </source>
</evidence>
<gene>
    <name evidence="1" type="ORF">MKW98_004483</name>
</gene>
<proteinExistence type="predicted"/>
<dbReference type="PANTHER" id="PTHR35727:SF5">
    <property type="entry name" value="S-ADENOSYL-L-METHIONINE DECARBOXYLASE LEADER PEPTIDE PROTEIN"/>
    <property type="match status" value="1"/>
</dbReference>
<dbReference type="PANTHER" id="PTHR35727">
    <property type="entry name" value="BNAA05G33520D PROTEIN"/>
    <property type="match status" value="1"/>
</dbReference>
<keyword evidence="2" id="KW-1185">Reference proteome</keyword>